<gene>
    <name evidence="8" type="ORF">HK100_009433</name>
</gene>
<dbReference type="GO" id="GO:0005737">
    <property type="term" value="C:cytoplasm"/>
    <property type="evidence" value="ECO:0007669"/>
    <property type="project" value="UniProtKB-SubCell"/>
</dbReference>
<evidence type="ECO:0000256" key="1">
    <source>
        <dbReference type="ARBA" id="ARBA00004496"/>
    </source>
</evidence>
<evidence type="ECO:0000256" key="6">
    <source>
        <dbReference type="RuleBase" id="RU363014"/>
    </source>
</evidence>
<keyword evidence="5 6" id="KW-0697">Rotamase</keyword>
<dbReference type="SUPFAM" id="SSF54534">
    <property type="entry name" value="FKBP-like"/>
    <property type="match status" value="1"/>
</dbReference>
<dbReference type="AlphaFoldDB" id="A0AAD5T9B4"/>
<feature type="domain" description="PpiC" evidence="7">
    <location>
        <begin position="71"/>
        <end position="163"/>
    </location>
</feature>
<dbReference type="InterPro" id="IPR023058">
    <property type="entry name" value="PPIase_PpiC_CS"/>
</dbReference>
<reference evidence="8" key="1">
    <citation type="submission" date="2020-05" db="EMBL/GenBank/DDBJ databases">
        <title>Phylogenomic resolution of chytrid fungi.</title>
        <authorList>
            <person name="Stajich J.E."/>
            <person name="Amses K."/>
            <person name="Simmons R."/>
            <person name="Seto K."/>
            <person name="Myers J."/>
            <person name="Bonds A."/>
            <person name="Quandt C.A."/>
            <person name="Barry K."/>
            <person name="Liu P."/>
            <person name="Grigoriev I."/>
            <person name="Longcore J.E."/>
            <person name="James T.Y."/>
        </authorList>
    </citation>
    <scope>NUCLEOTIDE SEQUENCE</scope>
    <source>
        <strain evidence="8">JEL0513</strain>
    </source>
</reference>
<dbReference type="InterPro" id="IPR052204">
    <property type="entry name" value="PpiC/parvulin_rotamase"/>
</dbReference>
<sequence>MSEVLIAALESVQKALQPVLQALQPVLEPLKPIHQVLRQKAIGPLNWYTVIILAVQLLSNIVPALFAPAPGGAVGASHILVKDEATAQRLLKELEKDPTQFAALAKQHSTCPSAKKGGSLGSFAKGAMVKEFDEYCFDPATEVGKVSPVIKTQFGYHLVVLEARL</sequence>
<evidence type="ECO:0000256" key="3">
    <source>
        <dbReference type="ARBA" id="ARBA00022490"/>
    </source>
</evidence>
<evidence type="ECO:0000256" key="5">
    <source>
        <dbReference type="PROSITE-ProRule" id="PRU00278"/>
    </source>
</evidence>
<dbReference type="PROSITE" id="PS01096">
    <property type="entry name" value="PPIC_PPIASE_1"/>
    <property type="match status" value="1"/>
</dbReference>
<protein>
    <recommendedName>
        <fullName evidence="6">Peptidyl-prolyl cis-trans isomerase</fullName>
        <ecNumber evidence="6">5.2.1.8</ecNumber>
    </recommendedName>
</protein>
<dbReference type="PANTHER" id="PTHR43629:SF2">
    <property type="entry name" value="RHODANESE-LIKE_PPIC DOMAIN-CONTAINING PROTEIN 12, CHLOROPLASTIC"/>
    <property type="match status" value="1"/>
</dbReference>
<dbReference type="Proteomes" id="UP001211907">
    <property type="component" value="Unassembled WGS sequence"/>
</dbReference>
<dbReference type="InterPro" id="IPR000297">
    <property type="entry name" value="PPIase_PpiC"/>
</dbReference>
<organism evidence="8 9">
    <name type="scientific">Physocladia obscura</name>
    <dbReference type="NCBI Taxonomy" id="109957"/>
    <lineage>
        <taxon>Eukaryota</taxon>
        <taxon>Fungi</taxon>
        <taxon>Fungi incertae sedis</taxon>
        <taxon>Chytridiomycota</taxon>
        <taxon>Chytridiomycota incertae sedis</taxon>
        <taxon>Chytridiomycetes</taxon>
        <taxon>Chytridiales</taxon>
        <taxon>Chytriomycetaceae</taxon>
        <taxon>Physocladia</taxon>
    </lineage>
</organism>
<dbReference type="EC" id="5.2.1.8" evidence="6"/>
<evidence type="ECO:0000256" key="2">
    <source>
        <dbReference type="ARBA" id="ARBA00007656"/>
    </source>
</evidence>
<comment type="subcellular location">
    <subcellularLocation>
        <location evidence="1">Cytoplasm</location>
    </subcellularLocation>
</comment>
<dbReference type="PANTHER" id="PTHR43629">
    <property type="entry name" value="PEPTIDYL-PROLYL CIS-TRANS ISOMERASE"/>
    <property type="match status" value="1"/>
</dbReference>
<dbReference type="EMBL" id="JADGJH010000484">
    <property type="protein sequence ID" value="KAJ3127986.1"/>
    <property type="molecule type" value="Genomic_DNA"/>
</dbReference>
<evidence type="ECO:0000313" key="9">
    <source>
        <dbReference type="Proteomes" id="UP001211907"/>
    </source>
</evidence>
<comment type="function">
    <text evidence="4">PPIases accelerate the folding of proteins. It prefers amino acid residues with hydrophobic side chains like leucine and phenylalanine in the P1 position of the peptides substrates.</text>
</comment>
<name>A0AAD5T9B4_9FUNG</name>
<dbReference type="Pfam" id="PF00639">
    <property type="entry name" value="Rotamase"/>
    <property type="match status" value="1"/>
</dbReference>
<dbReference type="InterPro" id="IPR046357">
    <property type="entry name" value="PPIase_dom_sf"/>
</dbReference>
<evidence type="ECO:0000259" key="7">
    <source>
        <dbReference type="PROSITE" id="PS50198"/>
    </source>
</evidence>
<dbReference type="Gene3D" id="3.10.50.40">
    <property type="match status" value="1"/>
</dbReference>
<keyword evidence="3" id="KW-0963">Cytoplasm</keyword>
<comment type="catalytic activity">
    <reaction evidence="6">
        <text>[protein]-peptidylproline (omega=180) = [protein]-peptidylproline (omega=0)</text>
        <dbReference type="Rhea" id="RHEA:16237"/>
        <dbReference type="Rhea" id="RHEA-COMP:10747"/>
        <dbReference type="Rhea" id="RHEA-COMP:10748"/>
        <dbReference type="ChEBI" id="CHEBI:83833"/>
        <dbReference type="ChEBI" id="CHEBI:83834"/>
        <dbReference type="EC" id="5.2.1.8"/>
    </reaction>
</comment>
<comment type="similarity">
    <text evidence="2">Belongs to the PpiC/parvulin rotamase family.</text>
</comment>
<evidence type="ECO:0000313" key="8">
    <source>
        <dbReference type="EMBL" id="KAJ3127986.1"/>
    </source>
</evidence>
<evidence type="ECO:0000256" key="4">
    <source>
        <dbReference type="ARBA" id="ARBA00046231"/>
    </source>
</evidence>
<accession>A0AAD5T9B4</accession>
<keyword evidence="5 6" id="KW-0413">Isomerase</keyword>
<dbReference type="GO" id="GO:0003755">
    <property type="term" value="F:peptidyl-prolyl cis-trans isomerase activity"/>
    <property type="evidence" value="ECO:0007669"/>
    <property type="project" value="UniProtKB-UniRule"/>
</dbReference>
<comment type="caution">
    <text evidence="8">The sequence shown here is derived from an EMBL/GenBank/DDBJ whole genome shotgun (WGS) entry which is preliminary data.</text>
</comment>
<dbReference type="PROSITE" id="PS50198">
    <property type="entry name" value="PPIC_PPIASE_2"/>
    <property type="match status" value="1"/>
</dbReference>
<keyword evidence="9" id="KW-1185">Reference proteome</keyword>
<proteinExistence type="inferred from homology"/>